<sequence length="146" mass="16400">MEDEDVDIGYNEQPISRISPVRTHKDKAVGNSTQVVDTLKYLLFLFHCPFYFQLRATYTPSLIVKPVTFSVCIAPISLFSFFFSAHIIIPCMVFGACNQSDVKSVPRLLSSPELIQGPSMRGIGVAFEWSDNQFPKEKTSSSQWIG</sequence>
<proteinExistence type="predicted"/>
<keyword evidence="1" id="KW-1133">Transmembrane helix</keyword>
<name>A0ABQ7MNG6_BRACM</name>
<evidence type="ECO:0000313" key="3">
    <source>
        <dbReference type="Proteomes" id="UP000823674"/>
    </source>
</evidence>
<comment type="caution">
    <text evidence="2">The sequence shown here is derived from an EMBL/GenBank/DDBJ whole genome shotgun (WGS) entry which is preliminary data.</text>
</comment>
<feature type="transmembrane region" description="Helical" evidence="1">
    <location>
        <begin position="66"/>
        <end position="89"/>
    </location>
</feature>
<dbReference type="EMBL" id="JADBGQ010000005">
    <property type="protein sequence ID" value="KAG5399430.1"/>
    <property type="molecule type" value="Genomic_DNA"/>
</dbReference>
<dbReference type="Proteomes" id="UP000823674">
    <property type="component" value="Chromosome A05"/>
</dbReference>
<accession>A0ABQ7MNG6</accession>
<reference evidence="2 3" key="1">
    <citation type="submission" date="2021-03" db="EMBL/GenBank/DDBJ databases">
        <authorList>
            <person name="King G.J."/>
            <person name="Bancroft I."/>
            <person name="Baten A."/>
            <person name="Bloomfield J."/>
            <person name="Borpatragohain P."/>
            <person name="He Z."/>
            <person name="Irish N."/>
            <person name="Irwin J."/>
            <person name="Liu K."/>
            <person name="Mauleon R.P."/>
            <person name="Moore J."/>
            <person name="Morris R."/>
            <person name="Ostergaard L."/>
            <person name="Wang B."/>
            <person name="Wells R."/>
        </authorList>
    </citation>
    <scope>NUCLEOTIDE SEQUENCE [LARGE SCALE GENOMIC DNA]</scope>
    <source>
        <strain evidence="2">R-o-18</strain>
        <tissue evidence="2">Leaf</tissue>
    </source>
</reference>
<keyword evidence="1" id="KW-0812">Transmembrane</keyword>
<keyword evidence="3" id="KW-1185">Reference proteome</keyword>
<gene>
    <name evidence="2" type="primary">A05p055520.1_BraROA</name>
    <name evidence="2" type="ORF">IGI04_021244</name>
</gene>
<organism evidence="2 3">
    <name type="scientific">Brassica rapa subsp. trilocularis</name>
    <dbReference type="NCBI Taxonomy" id="1813537"/>
    <lineage>
        <taxon>Eukaryota</taxon>
        <taxon>Viridiplantae</taxon>
        <taxon>Streptophyta</taxon>
        <taxon>Embryophyta</taxon>
        <taxon>Tracheophyta</taxon>
        <taxon>Spermatophyta</taxon>
        <taxon>Magnoliopsida</taxon>
        <taxon>eudicotyledons</taxon>
        <taxon>Gunneridae</taxon>
        <taxon>Pentapetalae</taxon>
        <taxon>rosids</taxon>
        <taxon>malvids</taxon>
        <taxon>Brassicales</taxon>
        <taxon>Brassicaceae</taxon>
        <taxon>Brassiceae</taxon>
        <taxon>Brassica</taxon>
    </lineage>
</organism>
<keyword evidence="1" id="KW-0472">Membrane</keyword>
<evidence type="ECO:0000313" key="2">
    <source>
        <dbReference type="EMBL" id="KAG5399430.1"/>
    </source>
</evidence>
<evidence type="ECO:0000256" key="1">
    <source>
        <dbReference type="SAM" id="Phobius"/>
    </source>
</evidence>
<protein>
    <submittedName>
        <fullName evidence="2">Uncharacterized protein</fullName>
    </submittedName>
</protein>